<dbReference type="GO" id="GO:0009073">
    <property type="term" value="P:aromatic amino acid family biosynthetic process"/>
    <property type="evidence" value="ECO:0007669"/>
    <property type="project" value="UniProtKB-KW"/>
</dbReference>
<dbReference type="InterPro" id="IPR013708">
    <property type="entry name" value="Shikimate_DH-bd_N"/>
</dbReference>
<keyword evidence="6 8" id="KW-0057">Aromatic amino acid biosynthesis</keyword>
<evidence type="ECO:0000259" key="10">
    <source>
        <dbReference type="Pfam" id="PF18317"/>
    </source>
</evidence>
<dbReference type="PANTHER" id="PTHR21089:SF1">
    <property type="entry name" value="BIFUNCTIONAL 3-DEHYDROQUINATE DEHYDRATASE_SHIKIMATE DEHYDROGENASE, CHLOROPLASTIC"/>
    <property type="match status" value="1"/>
</dbReference>
<dbReference type="InterPro" id="IPR036291">
    <property type="entry name" value="NAD(P)-bd_dom_sf"/>
</dbReference>
<dbReference type="AlphaFoldDB" id="A0A165LLI2"/>
<dbReference type="Pfam" id="PF08501">
    <property type="entry name" value="Shikimate_dh_N"/>
    <property type="match status" value="1"/>
</dbReference>
<evidence type="ECO:0000256" key="1">
    <source>
        <dbReference type="ARBA" id="ARBA00004871"/>
    </source>
</evidence>
<evidence type="ECO:0000313" key="11">
    <source>
        <dbReference type="EMBL" id="KZK74190.1"/>
    </source>
</evidence>
<comment type="similarity">
    <text evidence="8">Belongs to the shikimate dehydrogenase family.</text>
</comment>
<dbReference type="GO" id="GO:0005829">
    <property type="term" value="C:cytosol"/>
    <property type="evidence" value="ECO:0007669"/>
    <property type="project" value="TreeGrafter"/>
</dbReference>
<feature type="binding site" evidence="8">
    <location>
        <begin position="130"/>
        <end position="134"/>
    </location>
    <ligand>
        <name>NADP(+)</name>
        <dbReference type="ChEBI" id="CHEBI:58349"/>
    </ligand>
</feature>
<feature type="binding site" evidence="8">
    <location>
        <position position="91"/>
    </location>
    <ligand>
        <name>shikimate</name>
        <dbReference type="ChEBI" id="CHEBI:36208"/>
    </ligand>
</feature>
<evidence type="ECO:0000313" key="12">
    <source>
        <dbReference type="Proteomes" id="UP000076481"/>
    </source>
</evidence>
<dbReference type="InterPro" id="IPR041121">
    <property type="entry name" value="SDH_C"/>
</dbReference>
<dbReference type="NCBIfam" id="TIGR00507">
    <property type="entry name" value="aroE"/>
    <property type="match status" value="1"/>
</dbReference>
<dbReference type="SUPFAM" id="SSF53223">
    <property type="entry name" value="Aminoacid dehydrogenase-like, N-terminal domain"/>
    <property type="match status" value="1"/>
</dbReference>
<dbReference type="CDD" id="cd01065">
    <property type="entry name" value="NAD_bind_Shikimate_DH"/>
    <property type="match status" value="1"/>
</dbReference>
<comment type="catalytic activity">
    <reaction evidence="7 8">
        <text>shikimate + NADP(+) = 3-dehydroshikimate + NADPH + H(+)</text>
        <dbReference type="Rhea" id="RHEA:17737"/>
        <dbReference type="ChEBI" id="CHEBI:15378"/>
        <dbReference type="ChEBI" id="CHEBI:16630"/>
        <dbReference type="ChEBI" id="CHEBI:36208"/>
        <dbReference type="ChEBI" id="CHEBI:57783"/>
        <dbReference type="ChEBI" id="CHEBI:58349"/>
        <dbReference type="EC" id="1.1.1.25"/>
    </reaction>
</comment>
<comment type="subunit">
    <text evidence="8">Homodimer.</text>
</comment>
<dbReference type="GO" id="GO:0050661">
    <property type="term" value="F:NADP binding"/>
    <property type="evidence" value="ECO:0007669"/>
    <property type="project" value="InterPro"/>
</dbReference>
<feature type="domain" description="Shikimate dehydrogenase substrate binding N-terminal" evidence="9">
    <location>
        <begin position="10"/>
        <end position="93"/>
    </location>
</feature>
<dbReference type="InterPro" id="IPR022893">
    <property type="entry name" value="Shikimate_DH_fam"/>
</dbReference>
<evidence type="ECO:0000256" key="2">
    <source>
        <dbReference type="ARBA" id="ARBA00012962"/>
    </source>
</evidence>
<feature type="active site" description="Proton acceptor" evidence="8">
    <location>
        <position position="70"/>
    </location>
</feature>
<dbReference type="GO" id="GO:0008652">
    <property type="term" value="P:amino acid biosynthetic process"/>
    <property type="evidence" value="ECO:0007669"/>
    <property type="project" value="UniProtKB-KW"/>
</dbReference>
<evidence type="ECO:0000256" key="3">
    <source>
        <dbReference type="ARBA" id="ARBA00022605"/>
    </source>
</evidence>
<protein>
    <recommendedName>
        <fullName evidence="2 8">Shikimate dehydrogenase (NADP(+))</fullName>
        <shortName evidence="8">SDH</shortName>
        <ecNumber evidence="2 8">1.1.1.25</ecNumber>
    </recommendedName>
</protein>
<comment type="caution">
    <text evidence="8">Lacks conserved residue(s) required for the propagation of feature annotation.</text>
</comment>
<dbReference type="InterPro" id="IPR011342">
    <property type="entry name" value="Shikimate_DH"/>
</dbReference>
<comment type="function">
    <text evidence="8">Involved in the biosynthesis of the chorismate, which leads to the biosynthesis of aromatic amino acids. Catalyzes the reversible NADPH linked reduction of 3-dehydroshikimate (DHSA) to yield shikimate (SA).</text>
</comment>
<dbReference type="Pfam" id="PF18317">
    <property type="entry name" value="SDH_C"/>
    <property type="match status" value="1"/>
</dbReference>
<dbReference type="RefSeq" id="WP_303681692.1">
    <property type="nucleotide sequence ID" value="NZ_LVWG01000031.1"/>
</dbReference>
<feature type="binding site" evidence="8">
    <location>
        <position position="257"/>
    </location>
    <ligand>
        <name>NADP(+)</name>
        <dbReference type="ChEBI" id="CHEBI:58349"/>
    </ligand>
</feature>
<keyword evidence="3 8" id="KW-0028">Amino-acid biosynthesis</keyword>
<feature type="binding site" evidence="8">
    <location>
        <position position="106"/>
    </location>
    <ligand>
        <name>shikimate</name>
        <dbReference type="ChEBI" id="CHEBI:36208"/>
    </ligand>
</feature>
<dbReference type="GO" id="GO:0009423">
    <property type="term" value="P:chorismate biosynthetic process"/>
    <property type="evidence" value="ECO:0007669"/>
    <property type="project" value="UniProtKB-UniRule"/>
</dbReference>
<feature type="binding site" evidence="8">
    <location>
        <begin position="18"/>
        <end position="20"/>
    </location>
    <ligand>
        <name>shikimate</name>
        <dbReference type="ChEBI" id="CHEBI:36208"/>
    </ligand>
</feature>
<dbReference type="GO" id="GO:0004764">
    <property type="term" value="F:shikimate 3-dehydrogenase (NADP+) activity"/>
    <property type="evidence" value="ECO:0007669"/>
    <property type="project" value="UniProtKB-UniRule"/>
</dbReference>
<feature type="binding site" evidence="8">
    <location>
        <position position="82"/>
    </location>
    <ligand>
        <name>NADP(+)</name>
        <dbReference type="ChEBI" id="CHEBI:58349"/>
    </ligand>
</feature>
<dbReference type="EMBL" id="LVWG01000031">
    <property type="protein sequence ID" value="KZK74190.1"/>
    <property type="molecule type" value="Genomic_DNA"/>
</dbReference>
<gene>
    <name evidence="8 11" type="primary">aroE</name>
    <name evidence="11" type="ORF">A3K90_02620</name>
</gene>
<evidence type="ECO:0000256" key="8">
    <source>
        <dbReference type="HAMAP-Rule" id="MF_00222"/>
    </source>
</evidence>
<keyword evidence="5 8" id="KW-0560">Oxidoreductase</keyword>
<feature type="binding site" evidence="8">
    <location>
        <position position="264"/>
    </location>
    <ligand>
        <name>shikimate</name>
        <dbReference type="ChEBI" id="CHEBI:36208"/>
    </ligand>
</feature>
<feature type="binding site" evidence="8">
    <location>
        <position position="234"/>
    </location>
    <ligand>
        <name>NADP(+)</name>
        <dbReference type="ChEBI" id="CHEBI:58349"/>
    </ligand>
</feature>
<sequence>MSHAKLIYGLIGRAVDYSLSPLIHNTAFSLLGIEACYTIFNIASEEEVPVAVNGMRALGIAGCNVTIPYKVTVVPSLDALSDDARSIGAVNTIVNENGRLTGHNTDIAGFAAPLMPHKTAILGRPAVLFGNGGAALAAIEALTRHFSPSSLTVFVRDPVTAQERLLPYIKRGFVQLARQDDLFRGQESAMKTCRDAALIVNATPKGTYGRPDSGESIVPTDAGLFHNGQTVYDMVYNPEHTPLLAAAKAAGAGTIPGIAMLLAQAARSFHLWTGHEMPSRDIEPIVLHELQLLRSR</sequence>
<dbReference type="HAMAP" id="MF_00222">
    <property type="entry name" value="Shikimate_DH_AroE"/>
    <property type="match status" value="1"/>
</dbReference>
<dbReference type="UniPathway" id="UPA00053">
    <property type="reaction ID" value="UER00087"/>
</dbReference>
<evidence type="ECO:0000256" key="6">
    <source>
        <dbReference type="ARBA" id="ARBA00023141"/>
    </source>
</evidence>
<dbReference type="Gene3D" id="3.40.50.10860">
    <property type="entry name" value="Leucine Dehydrogenase, chain A, domain 1"/>
    <property type="match status" value="1"/>
</dbReference>
<evidence type="ECO:0000259" key="9">
    <source>
        <dbReference type="Pfam" id="PF08501"/>
    </source>
</evidence>
<reference evidence="11 12" key="1">
    <citation type="submission" date="2016-03" db="EMBL/GenBank/DDBJ databases">
        <title>Speciation and ecological success in dimly lit waters: horizontal gene transfer in a green sulfur bacteria bloom unveiled by metagenomic assembly.</title>
        <authorList>
            <person name="Llorens-Mares T."/>
            <person name="Liu Z."/>
            <person name="Allen L.Z."/>
            <person name="Rusch D.B."/>
            <person name="Craig M.T."/>
            <person name="Dupont C.L."/>
            <person name="Bryant D.A."/>
            <person name="Casamayor E.O."/>
        </authorList>
    </citation>
    <scope>NUCLEOTIDE SEQUENCE [LARGE SCALE GENOMIC DNA]</scope>
    <source>
        <strain evidence="11">CIII</strain>
    </source>
</reference>
<name>A0A165LLI2_PELLU</name>
<evidence type="ECO:0000256" key="5">
    <source>
        <dbReference type="ARBA" id="ARBA00023002"/>
    </source>
</evidence>
<dbReference type="GO" id="GO:0019632">
    <property type="term" value="P:shikimate metabolic process"/>
    <property type="evidence" value="ECO:0007669"/>
    <property type="project" value="InterPro"/>
</dbReference>
<dbReference type="EC" id="1.1.1.25" evidence="2 8"/>
<organism evidence="11 12">
    <name type="scientific">Pelodictyon luteolum</name>
    <dbReference type="NCBI Taxonomy" id="1100"/>
    <lineage>
        <taxon>Bacteria</taxon>
        <taxon>Pseudomonadati</taxon>
        <taxon>Chlorobiota</taxon>
        <taxon>Chlorobiia</taxon>
        <taxon>Chlorobiales</taxon>
        <taxon>Chlorobiaceae</taxon>
        <taxon>Chlorobium/Pelodictyon group</taxon>
        <taxon>Pelodictyon</taxon>
    </lineage>
</organism>
<feature type="binding site" evidence="8">
    <location>
        <position position="66"/>
    </location>
    <ligand>
        <name>shikimate</name>
        <dbReference type="ChEBI" id="CHEBI:36208"/>
    </ligand>
</feature>
<evidence type="ECO:0000256" key="4">
    <source>
        <dbReference type="ARBA" id="ARBA00022857"/>
    </source>
</evidence>
<accession>A0A165LLI2</accession>
<feature type="domain" description="SDH C-terminal" evidence="10">
    <location>
        <begin position="257"/>
        <end position="279"/>
    </location>
</feature>
<dbReference type="Proteomes" id="UP000076481">
    <property type="component" value="Unassembled WGS sequence"/>
</dbReference>
<proteinExistence type="inferred from homology"/>
<dbReference type="InterPro" id="IPR046346">
    <property type="entry name" value="Aminoacid_DH-like_N_sf"/>
</dbReference>
<comment type="caution">
    <text evidence="11">The sequence shown here is derived from an EMBL/GenBank/DDBJ whole genome shotgun (WGS) entry which is preliminary data.</text>
</comment>
<keyword evidence="4 8" id="KW-0521">NADP</keyword>
<dbReference type="PANTHER" id="PTHR21089">
    <property type="entry name" value="SHIKIMATE DEHYDROGENASE"/>
    <property type="match status" value="1"/>
</dbReference>
<evidence type="ECO:0000256" key="7">
    <source>
        <dbReference type="ARBA" id="ARBA00049442"/>
    </source>
</evidence>
<feature type="binding site" evidence="8">
    <location>
        <position position="236"/>
    </location>
    <ligand>
        <name>shikimate</name>
        <dbReference type="ChEBI" id="CHEBI:36208"/>
    </ligand>
</feature>
<comment type="pathway">
    <text evidence="1 8">Metabolic intermediate biosynthesis; chorismate biosynthesis; chorismate from D-erythrose 4-phosphate and phosphoenolpyruvate: step 4/7.</text>
</comment>
<dbReference type="SUPFAM" id="SSF51735">
    <property type="entry name" value="NAD(P)-binding Rossmann-fold domains"/>
    <property type="match status" value="1"/>
</dbReference>
<dbReference type="Gene3D" id="3.40.50.720">
    <property type="entry name" value="NAD(P)-binding Rossmann-like Domain"/>
    <property type="match status" value="1"/>
</dbReference>